<evidence type="ECO:0000313" key="8">
    <source>
        <dbReference type="Proteomes" id="UP000324143"/>
    </source>
</evidence>
<comment type="subcellular location">
    <subcellularLocation>
        <location evidence="1">Membrane</location>
        <topology evidence="1">Multi-pass membrane protein</topology>
    </subcellularLocation>
</comment>
<evidence type="ECO:0000259" key="6">
    <source>
        <dbReference type="Pfam" id="PF01699"/>
    </source>
</evidence>
<keyword evidence="8" id="KW-1185">Reference proteome</keyword>
<proteinExistence type="predicted"/>
<protein>
    <recommendedName>
        <fullName evidence="6">Sodium/calcium exchanger membrane region domain-containing protein</fullName>
    </recommendedName>
</protein>
<feature type="transmembrane region" description="Helical" evidence="5">
    <location>
        <begin position="6"/>
        <end position="24"/>
    </location>
</feature>
<keyword evidence="2 5" id="KW-0812">Transmembrane</keyword>
<dbReference type="InterPro" id="IPR004837">
    <property type="entry name" value="NaCa_Exmemb"/>
</dbReference>
<dbReference type="Proteomes" id="UP000324143">
    <property type="component" value="Unassembled WGS sequence"/>
</dbReference>
<evidence type="ECO:0000256" key="5">
    <source>
        <dbReference type="SAM" id="Phobius"/>
    </source>
</evidence>
<feature type="domain" description="Sodium/calcium exchanger membrane region" evidence="6">
    <location>
        <begin position="170"/>
        <end position="319"/>
    </location>
</feature>
<organism evidence="7 8">
    <name type="scientific">Candidatus Mcinerneyibacterium aminivorans</name>
    <dbReference type="NCBI Taxonomy" id="2703815"/>
    <lineage>
        <taxon>Bacteria</taxon>
        <taxon>Candidatus Macinerneyibacteriota</taxon>
        <taxon>Candidatus Mcinerneyibacteria</taxon>
        <taxon>Candidatus Mcinerneyibacteriales</taxon>
        <taxon>Candidatus Mcinerneyibacteriaceae</taxon>
        <taxon>Candidatus Mcinerneyibacterium</taxon>
    </lineage>
</organism>
<keyword evidence="4 5" id="KW-0472">Membrane</keyword>
<sequence>MYIGFTVCALIIVVAGWYLAYYGDIIAEKSGLGRSFIGLIGVAAITSLPELITTTSAVVLRDAPELAFSNVFGSNMFNILIVAILEIFIIRKPFLYLVSKKNIATIGFIFLATFSVLLGFEGYSFEIRWISFNSILILIIYLAAMYTGFKNSKDDEEITDLYGDKNLKKAIYLFIILGIIIIISGTFGTIFADEIAVETGLGRTFVGGLFLAVMTSLPELITGLSAIKLKAYNMIVGNLLGSNMFNIAILFICDIVYADESIFLNLKQTQFLPVVFSLILLSLMLIGMIRNKESYLFKKKVHLETIFILLFYILGIFLIYKL</sequence>
<dbReference type="EMBL" id="VSIX01000029">
    <property type="protein sequence ID" value="TYB31774.1"/>
    <property type="molecule type" value="Genomic_DNA"/>
</dbReference>
<dbReference type="PANTHER" id="PTHR10846">
    <property type="entry name" value="SODIUM/POTASSIUM/CALCIUM EXCHANGER"/>
    <property type="match status" value="1"/>
</dbReference>
<evidence type="ECO:0000256" key="1">
    <source>
        <dbReference type="ARBA" id="ARBA00004141"/>
    </source>
</evidence>
<dbReference type="PANTHER" id="PTHR10846:SF8">
    <property type="entry name" value="INNER MEMBRANE PROTEIN YRBG"/>
    <property type="match status" value="1"/>
</dbReference>
<feature type="transmembrane region" description="Helical" evidence="5">
    <location>
        <begin position="102"/>
        <end position="123"/>
    </location>
</feature>
<feature type="transmembrane region" description="Helical" evidence="5">
    <location>
        <begin position="270"/>
        <end position="289"/>
    </location>
</feature>
<reference evidence="7" key="1">
    <citation type="submission" date="2019-08" db="EMBL/GenBank/DDBJ databases">
        <title>Genomic characterization of a novel candidate phylum (ARYD3) from a high temperature, high salinity tertiary oil reservoir in north central Oklahoma, USA.</title>
        <authorList>
            <person name="Youssef N.H."/>
            <person name="Yadav A."/>
            <person name="Elshahed M.S."/>
        </authorList>
    </citation>
    <scope>NUCLEOTIDE SEQUENCE [LARGE SCALE GENOMIC DNA]</scope>
    <source>
        <strain evidence="7">ARYD3</strain>
    </source>
</reference>
<dbReference type="GO" id="GO:0005886">
    <property type="term" value="C:plasma membrane"/>
    <property type="evidence" value="ECO:0007669"/>
    <property type="project" value="TreeGrafter"/>
</dbReference>
<feature type="transmembrane region" description="Helical" evidence="5">
    <location>
        <begin position="170"/>
        <end position="192"/>
    </location>
</feature>
<feature type="transmembrane region" description="Helical" evidence="5">
    <location>
        <begin position="301"/>
        <end position="320"/>
    </location>
</feature>
<dbReference type="GO" id="GO:0008273">
    <property type="term" value="F:calcium, potassium:sodium antiporter activity"/>
    <property type="evidence" value="ECO:0007669"/>
    <property type="project" value="TreeGrafter"/>
</dbReference>
<evidence type="ECO:0000256" key="2">
    <source>
        <dbReference type="ARBA" id="ARBA00022692"/>
    </source>
</evidence>
<dbReference type="GO" id="GO:0005262">
    <property type="term" value="F:calcium channel activity"/>
    <property type="evidence" value="ECO:0007669"/>
    <property type="project" value="TreeGrafter"/>
</dbReference>
<comment type="caution">
    <text evidence="7">The sequence shown here is derived from an EMBL/GenBank/DDBJ whole genome shotgun (WGS) entry which is preliminary data.</text>
</comment>
<feature type="transmembrane region" description="Helical" evidence="5">
    <location>
        <begin position="36"/>
        <end position="60"/>
    </location>
</feature>
<dbReference type="InterPro" id="IPR044880">
    <property type="entry name" value="NCX_ion-bd_dom_sf"/>
</dbReference>
<feature type="transmembrane region" description="Helical" evidence="5">
    <location>
        <begin position="239"/>
        <end position="258"/>
    </location>
</feature>
<evidence type="ECO:0000313" key="7">
    <source>
        <dbReference type="EMBL" id="TYB31774.1"/>
    </source>
</evidence>
<name>A0A5D0MDC9_9BACT</name>
<accession>A0A5D0MDC9</accession>
<keyword evidence="3 5" id="KW-1133">Transmembrane helix</keyword>
<feature type="transmembrane region" description="Helical" evidence="5">
    <location>
        <begin position="204"/>
        <end position="227"/>
    </location>
</feature>
<feature type="transmembrane region" description="Helical" evidence="5">
    <location>
        <begin position="72"/>
        <end position="90"/>
    </location>
</feature>
<dbReference type="InterPro" id="IPR004481">
    <property type="entry name" value="K/Na/Ca-exchanger"/>
</dbReference>
<dbReference type="Pfam" id="PF01699">
    <property type="entry name" value="Na_Ca_ex"/>
    <property type="match status" value="2"/>
</dbReference>
<evidence type="ECO:0000256" key="4">
    <source>
        <dbReference type="ARBA" id="ARBA00023136"/>
    </source>
</evidence>
<feature type="transmembrane region" description="Helical" evidence="5">
    <location>
        <begin position="129"/>
        <end position="149"/>
    </location>
</feature>
<dbReference type="GO" id="GO:0006874">
    <property type="term" value="P:intracellular calcium ion homeostasis"/>
    <property type="evidence" value="ECO:0007669"/>
    <property type="project" value="TreeGrafter"/>
</dbReference>
<gene>
    <name evidence="7" type="ORF">FXF47_02570</name>
</gene>
<evidence type="ECO:0000256" key="3">
    <source>
        <dbReference type="ARBA" id="ARBA00022989"/>
    </source>
</evidence>
<dbReference type="AlphaFoldDB" id="A0A5D0MDC9"/>
<dbReference type="Gene3D" id="1.20.1420.30">
    <property type="entry name" value="NCX, central ion-binding region"/>
    <property type="match status" value="2"/>
</dbReference>
<feature type="domain" description="Sodium/calcium exchanger membrane region" evidence="6">
    <location>
        <begin position="3"/>
        <end position="146"/>
    </location>
</feature>